<accession>A0A375J1F6</accession>
<sequence length="90" mass="9906">MSLFPRRGGDTGMACRTWRRAHRSLNAAGIRATPPYDDPEVIENPVKLRIGAKIAPPEPAVRPRPPCGARRRAASLLVAARASSRRFPEH</sequence>
<name>A0A375J1F6_9BURK</name>
<gene>
    <name evidence="1" type="ORF">CBM2634_A170226</name>
</gene>
<evidence type="ECO:0000313" key="1">
    <source>
        <dbReference type="EMBL" id="SPR97496.1"/>
    </source>
</evidence>
<dbReference type="AlphaFoldDB" id="A0A375J1F6"/>
<protein>
    <submittedName>
        <fullName evidence="1">Uncharacterized protein</fullName>
    </submittedName>
</protein>
<dbReference type="EMBL" id="OVTA01000009">
    <property type="protein sequence ID" value="SPR97496.1"/>
    <property type="molecule type" value="Genomic_DNA"/>
</dbReference>
<reference evidence="1 2" key="1">
    <citation type="submission" date="2018-01" db="EMBL/GenBank/DDBJ databases">
        <authorList>
            <person name="Gaut B.S."/>
            <person name="Morton B.R."/>
            <person name="Clegg M.T."/>
            <person name="Duvall M.R."/>
        </authorList>
    </citation>
    <scope>NUCLEOTIDE SEQUENCE [LARGE SCALE GENOMIC DNA]</scope>
    <source>
        <strain evidence="1">Cupriavidus taiwanensis cmp 52</strain>
    </source>
</reference>
<proteinExistence type="predicted"/>
<organism evidence="1 2">
    <name type="scientific">Cupriavidus taiwanensis</name>
    <dbReference type="NCBI Taxonomy" id="164546"/>
    <lineage>
        <taxon>Bacteria</taxon>
        <taxon>Pseudomonadati</taxon>
        <taxon>Pseudomonadota</taxon>
        <taxon>Betaproteobacteria</taxon>
        <taxon>Burkholderiales</taxon>
        <taxon>Burkholderiaceae</taxon>
        <taxon>Cupriavidus</taxon>
    </lineage>
</organism>
<evidence type="ECO:0000313" key="2">
    <source>
        <dbReference type="Proteomes" id="UP000256805"/>
    </source>
</evidence>
<dbReference type="Proteomes" id="UP000256805">
    <property type="component" value="Unassembled WGS sequence"/>
</dbReference>